<organism evidence="8 9">
    <name type="scientific">Nonlabens marinus S1-08</name>
    <dbReference type="NCBI Taxonomy" id="1454201"/>
    <lineage>
        <taxon>Bacteria</taxon>
        <taxon>Pseudomonadati</taxon>
        <taxon>Bacteroidota</taxon>
        <taxon>Flavobacteriia</taxon>
        <taxon>Flavobacteriales</taxon>
        <taxon>Flavobacteriaceae</taxon>
        <taxon>Nonlabens</taxon>
    </lineage>
</organism>
<dbReference type="HAMAP" id="MF_00109">
    <property type="entry name" value="Shikimate_kinase"/>
    <property type="match status" value="1"/>
</dbReference>
<dbReference type="Gene3D" id="3.40.50.300">
    <property type="entry name" value="P-loop containing nucleotide triphosphate hydrolases"/>
    <property type="match status" value="1"/>
</dbReference>
<keyword evidence="2 7" id="KW-0808">Transferase</keyword>
<dbReference type="GO" id="GO:0008652">
    <property type="term" value="P:amino acid biosynthetic process"/>
    <property type="evidence" value="ECO:0007669"/>
    <property type="project" value="UniProtKB-KW"/>
</dbReference>
<reference evidence="8 9" key="1">
    <citation type="journal article" date="2014" name="Proc. Natl. Acad. Sci. U.S.A.">
        <title>Functional characterization of flavobacteria rhodopsins reveals a unique class of light-driven chloride pump in bacteria.</title>
        <authorList>
            <person name="Yoshizawa S."/>
            <person name="Kumagai Y."/>
            <person name="Kim H."/>
            <person name="Ogura Y."/>
            <person name="Hayashi T."/>
            <person name="Iwasaki W."/>
            <person name="DeLong E.F."/>
            <person name="Kogure K."/>
        </authorList>
    </citation>
    <scope>NUCLEOTIDE SEQUENCE [LARGE SCALE GENOMIC DNA]</scope>
    <source>
        <strain evidence="8 9">S1-08</strain>
    </source>
</reference>
<evidence type="ECO:0000256" key="3">
    <source>
        <dbReference type="ARBA" id="ARBA00022741"/>
    </source>
</evidence>
<dbReference type="Pfam" id="PF01202">
    <property type="entry name" value="SKI"/>
    <property type="match status" value="1"/>
</dbReference>
<keyword evidence="7" id="KW-0479">Metal-binding</keyword>
<protein>
    <recommendedName>
        <fullName evidence="7">Shikimate kinase</fullName>
        <shortName evidence="7">SK</shortName>
        <ecNumber evidence="7">2.7.1.71</ecNumber>
    </recommendedName>
</protein>
<dbReference type="EC" id="2.7.1.71" evidence="7"/>
<dbReference type="GO" id="GO:0004765">
    <property type="term" value="F:shikimate kinase activity"/>
    <property type="evidence" value="ECO:0007669"/>
    <property type="project" value="UniProtKB-UniRule"/>
</dbReference>
<keyword evidence="7" id="KW-0963">Cytoplasm</keyword>
<evidence type="ECO:0000256" key="1">
    <source>
        <dbReference type="ARBA" id="ARBA00022605"/>
    </source>
</evidence>
<dbReference type="GO" id="GO:0009423">
    <property type="term" value="P:chorismate biosynthetic process"/>
    <property type="evidence" value="ECO:0007669"/>
    <property type="project" value="UniProtKB-UniRule"/>
</dbReference>
<evidence type="ECO:0000256" key="5">
    <source>
        <dbReference type="ARBA" id="ARBA00022840"/>
    </source>
</evidence>
<comment type="similarity">
    <text evidence="7">Belongs to the shikimate kinase family.</text>
</comment>
<dbReference type="RefSeq" id="WP_231862348.1">
    <property type="nucleotide sequence ID" value="NZ_AP014548.1"/>
</dbReference>
<dbReference type="GO" id="GO:0000287">
    <property type="term" value="F:magnesium ion binding"/>
    <property type="evidence" value="ECO:0007669"/>
    <property type="project" value="UniProtKB-UniRule"/>
</dbReference>
<keyword evidence="7" id="KW-0460">Magnesium</keyword>
<sequence>MKISKEPISNIVLLGYMGSGKTTVGQELALQMSWRHLDLDDYIESKKKMTISQIIESKGILFFRKLEQTCLIELLEGAEQTVISLGGGTPCYYDNMKLIIEAPHTRSIYLRANVPFLTYRLFPEKAHRPLIAATTSEENLAEFIGKHLLERSVFYNQADFTIDVQGKSPELLVREITGLG</sequence>
<dbReference type="PRINTS" id="PR01100">
    <property type="entry name" value="SHIKIMTKNASE"/>
</dbReference>
<dbReference type="UniPathway" id="UPA00053">
    <property type="reaction ID" value="UER00088"/>
</dbReference>
<keyword evidence="9" id="KW-1185">Reference proteome</keyword>
<comment type="pathway">
    <text evidence="7">Metabolic intermediate biosynthesis; chorismate biosynthesis; chorismate from D-erythrose 4-phosphate and phosphoenolpyruvate: step 5/7.</text>
</comment>
<comment type="function">
    <text evidence="7">Catalyzes the specific phosphorylation of the 3-hydroxyl group of shikimic acid using ATP as a cosubstrate.</text>
</comment>
<evidence type="ECO:0000313" key="8">
    <source>
        <dbReference type="EMBL" id="BAO54125.1"/>
    </source>
</evidence>
<evidence type="ECO:0000313" key="9">
    <source>
        <dbReference type="Proteomes" id="UP000031760"/>
    </source>
</evidence>
<feature type="binding site" evidence="7">
    <location>
        <position position="64"/>
    </location>
    <ligand>
        <name>substrate</name>
    </ligand>
</feature>
<feature type="binding site" evidence="7">
    <location>
        <position position="128"/>
    </location>
    <ligand>
        <name>ATP</name>
        <dbReference type="ChEBI" id="CHEBI:30616"/>
    </ligand>
</feature>
<dbReference type="PANTHER" id="PTHR21087:SF16">
    <property type="entry name" value="SHIKIMATE KINASE 1, CHLOROPLASTIC"/>
    <property type="match status" value="1"/>
</dbReference>
<dbReference type="InterPro" id="IPR031322">
    <property type="entry name" value="Shikimate/glucono_kinase"/>
</dbReference>
<comment type="caution">
    <text evidence="7">Lacks conserved residue(s) required for the propagation of feature annotation.</text>
</comment>
<dbReference type="CDD" id="cd00464">
    <property type="entry name" value="SK"/>
    <property type="match status" value="1"/>
</dbReference>
<feature type="binding site" evidence="7">
    <location>
        <begin position="18"/>
        <end position="23"/>
    </location>
    <ligand>
        <name>ATP</name>
        <dbReference type="ChEBI" id="CHEBI:30616"/>
    </ligand>
</feature>
<feature type="binding site" evidence="7">
    <location>
        <position position="22"/>
    </location>
    <ligand>
        <name>Mg(2+)</name>
        <dbReference type="ChEBI" id="CHEBI:18420"/>
    </ligand>
</feature>
<feature type="binding site" evidence="7">
    <location>
        <position position="40"/>
    </location>
    <ligand>
        <name>substrate</name>
    </ligand>
</feature>
<feature type="binding site" evidence="7">
    <location>
        <position position="151"/>
    </location>
    <ligand>
        <name>substrate</name>
    </ligand>
</feature>
<comment type="catalytic activity">
    <reaction evidence="7">
        <text>shikimate + ATP = 3-phosphoshikimate + ADP + H(+)</text>
        <dbReference type="Rhea" id="RHEA:13121"/>
        <dbReference type="ChEBI" id="CHEBI:15378"/>
        <dbReference type="ChEBI" id="CHEBI:30616"/>
        <dbReference type="ChEBI" id="CHEBI:36208"/>
        <dbReference type="ChEBI" id="CHEBI:145989"/>
        <dbReference type="ChEBI" id="CHEBI:456216"/>
        <dbReference type="EC" id="2.7.1.71"/>
    </reaction>
</comment>
<comment type="subcellular location">
    <subcellularLocation>
        <location evidence="7">Cytoplasm</location>
    </subcellularLocation>
</comment>
<dbReference type="STRING" id="1454201.NMS_0116"/>
<dbReference type="KEGG" id="nmf:NMS_0116"/>
<proteinExistence type="inferred from homology"/>
<gene>
    <name evidence="7" type="primary">aroK</name>
    <name evidence="8" type="ORF">NMS_0116</name>
</gene>
<evidence type="ECO:0000256" key="6">
    <source>
        <dbReference type="ARBA" id="ARBA00023141"/>
    </source>
</evidence>
<dbReference type="SUPFAM" id="SSF52540">
    <property type="entry name" value="P-loop containing nucleoside triphosphate hydrolases"/>
    <property type="match status" value="1"/>
</dbReference>
<keyword evidence="6 7" id="KW-0057">Aromatic amino acid biosynthesis</keyword>
<dbReference type="PANTHER" id="PTHR21087">
    <property type="entry name" value="SHIKIMATE KINASE"/>
    <property type="match status" value="1"/>
</dbReference>
<dbReference type="GO" id="GO:0005829">
    <property type="term" value="C:cytosol"/>
    <property type="evidence" value="ECO:0007669"/>
    <property type="project" value="TreeGrafter"/>
</dbReference>
<keyword evidence="3 7" id="KW-0547">Nucleotide-binding</keyword>
<keyword evidence="5 7" id="KW-0067">ATP-binding</keyword>
<dbReference type="GO" id="GO:0005524">
    <property type="term" value="F:ATP binding"/>
    <property type="evidence" value="ECO:0007669"/>
    <property type="project" value="UniProtKB-UniRule"/>
</dbReference>
<comment type="subunit">
    <text evidence="7">Monomer.</text>
</comment>
<evidence type="ECO:0000256" key="2">
    <source>
        <dbReference type="ARBA" id="ARBA00022679"/>
    </source>
</evidence>
<evidence type="ECO:0000256" key="4">
    <source>
        <dbReference type="ARBA" id="ARBA00022777"/>
    </source>
</evidence>
<dbReference type="HOGENOM" id="CLU_057607_4_0_10"/>
<dbReference type="InterPro" id="IPR000623">
    <property type="entry name" value="Shikimate_kinase/TSH1"/>
</dbReference>
<evidence type="ECO:0000256" key="7">
    <source>
        <dbReference type="HAMAP-Rule" id="MF_00109"/>
    </source>
</evidence>
<keyword evidence="4 7" id="KW-0418">Kinase</keyword>
<dbReference type="Proteomes" id="UP000031760">
    <property type="component" value="Chromosome"/>
</dbReference>
<dbReference type="AlphaFoldDB" id="W8VNW5"/>
<dbReference type="GO" id="GO:0009073">
    <property type="term" value="P:aromatic amino acid family biosynthetic process"/>
    <property type="evidence" value="ECO:0007669"/>
    <property type="project" value="UniProtKB-KW"/>
</dbReference>
<dbReference type="EMBL" id="AP014548">
    <property type="protein sequence ID" value="BAO54125.1"/>
    <property type="molecule type" value="Genomic_DNA"/>
</dbReference>
<keyword evidence="1 7" id="KW-0028">Amino-acid biosynthesis</keyword>
<feature type="binding site" evidence="7">
    <location>
        <position position="87"/>
    </location>
    <ligand>
        <name>substrate</name>
    </ligand>
</feature>
<comment type="cofactor">
    <cofactor evidence="7">
        <name>Mg(2+)</name>
        <dbReference type="ChEBI" id="CHEBI:18420"/>
    </cofactor>
    <text evidence="7">Binds 1 Mg(2+) ion per subunit.</text>
</comment>
<name>W8VNW5_9FLAO</name>
<accession>W8VNW5</accession>
<dbReference type="InterPro" id="IPR027417">
    <property type="entry name" value="P-loop_NTPase"/>
</dbReference>